<protein>
    <recommendedName>
        <fullName evidence="8">t-SNARE coiled-coil homology domain-containing protein</fullName>
    </recommendedName>
</protein>
<dbReference type="Pfam" id="PF05739">
    <property type="entry name" value="SNARE"/>
    <property type="match status" value="1"/>
</dbReference>
<feature type="transmembrane region" description="Helical" evidence="7">
    <location>
        <begin position="317"/>
        <end position="340"/>
    </location>
</feature>
<dbReference type="InterPro" id="IPR000727">
    <property type="entry name" value="T_SNARE_dom"/>
</dbReference>
<sequence length="355" mass="39403">MSYNPYNQGPAAESGYGYNQPEQHEMQSYGQQPQYGQSQHQYGQQPQYSSTQAQQDQYGSPYQQQDPYGSPQQQQGGPGGSVLTQTEFLSRVKAIRNDIQSLTTDIRNIATLHQQALASSDGAAQHQLDDLVHATQIKNTSIRSQIQTLKADTERTTDNSFGIKKRQFETLNSDFKDTIQRFLQEEKQYKERYREQIVRQYRIVNPNATDDEVQQAANADWGDEGVFQTALRTNRSGHASAVLGNVRARHNDMLKIERSIMELVDLLNILNDQIIQQGVVIENVAQKTEQTTQHLGNANTQIGEAVKSARRARKLKWWCLGVVVLIVIAIALGVGLGVALTRNTVGGGGGGGSGQ</sequence>
<organism evidence="9 10">
    <name type="scientific">Madurella fahalii</name>
    <dbReference type="NCBI Taxonomy" id="1157608"/>
    <lineage>
        <taxon>Eukaryota</taxon>
        <taxon>Fungi</taxon>
        <taxon>Dikarya</taxon>
        <taxon>Ascomycota</taxon>
        <taxon>Pezizomycotina</taxon>
        <taxon>Sordariomycetes</taxon>
        <taxon>Sordariomycetidae</taxon>
        <taxon>Sordariales</taxon>
        <taxon>Sordariales incertae sedis</taxon>
        <taxon>Madurella</taxon>
    </lineage>
</organism>
<evidence type="ECO:0000256" key="5">
    <source>
        <dbReference type="ARBA" id="ARBA00023136"/>
    </source>
</evidence>
<evidence type="ECO:0000256" key="2">
    <source>
        <dbReference type="ARBA" id="ARBA00009063"/>
    </source>
</evidence>
<dbReference type="InterPro" id="IPR045242">
    <property type="entry name" value="Syntaxin"/>
</dbReference>
<reference evidence="9 10" key="1">
    <citation type="submission" date="2024-09" db="EMBL/GenBank/DDBJ databases">
        <title>Itraconazole resistance in Madurella fahalii resulting from another homologue of gene encoding cytochrome P450 14-alpha sterol demethylase (CYP51).</title>
        <authorList>
            <person name="Yoshioka I."/>
            <person name="Fahal A.H."/>
            <person name="Kaneko S."/>
            <person name="Yaguchi T."/>
        </authorList>
    </citation>
    <scope>NUCLEOTIDE SEQUENCE [LARGE SCALE GENOMIC DNA]</scope>
    <source>
        <strain evidence="9 10">IFM 68171</strain>
    </source>
</reference>
<evidence type="ECO:0000256" key="7">
    <source>
        <dbReference type="SAM" id="Phobius"/>
    </source>
</evidence>
<dbReference type="Pfam" id="PF00804">
    <property type="entry name" value="Syntaxin"/>
    <property type="match status" value="1"/>
</dbReference>
<dbReference type="SMART" id="SM00503">
    <property type="entry name" value="SynN"/>
    <property type="match status" value="1"/>
</dbReference>
<dbReference type="InterPro" id="IPR010989">
    <property type="entry name" value="SNARE"/>
</dbReference>
<comment type="caution">
    <text evidence="9">The sequence shown here is derived from an EMBL/GenBank/DDBJ whole genome shotgun (WGS) entry which is preliminary data.</text>
</comment>
<keyword evidence="3 7" id="KW-0812">Transmembrane</keyword>
<dbReference type="GeneID" id="98176051"/>
<dbReference type="PANTHER" id="PTHR19957:SF307">
    <property type="entry name" value="PROTEIN SSO1-RELATED"/>
    <property type="match status" value="1"/>
</dbReference>
<comment type="similarity">
    <text evidence="2">Belongs to the syntaxin family.</text>
</comment>
<feature type="domain" description="T-SNARE coiled-coil homology" evidence="8">
    <location>
        <begin position="243"/>
        <end position="305"/>
    </location>
</feature>
<dbReference type="RefSeq" id="XP_070916829.1">
    <property type="nucleotide sequence ID" value="XM_071060728.1"/>
</dbReference>
<dbReference type="SUPFAM" id="SSF47661">
    <property type="entry name" value="t-snare proteins"/>
    <property type="match status" value="1"/>
</dbReference>
<feature type="compositionally biased region" description="Low complexity" evidence="6">
    <location>
        <begin position="27"/>
        <end position="75"/>
    </location>
</feature>
<keyword evidence="5 7" id="KW-0472">Membrane</keyword>
<dbReference type="InterPro" id="IPR006011">
    <property type="entry name" value="Syntaxin_N"/>
</dbReference>
<evidence type="ECO:0000313" key="9">
    <source>
        <dbReference type="EMBL" id="GAB1315098.1"/>
    </source>
</evidence>
<evidence type="ECO:0000313" key="10">
    <source>
        <dbReference type="Proteomes" id="UP001628179"/>
    </source>
</evidence>
<evidence type="ECO:0000256" key="3">
    <source>
        <dbReference type="ARBA" id="ARBA00022692"/>
    </source>
</evidence>
<evidence type="ECO:0000256" key="6">
    <source>
        <dbReference type="SAM" id="MobiDB-lite"/>
    </source>
</evidence>
<evidence type="ECO:0000259" key="8">
    <source>
        <dbReference type="PROSITE" id="PS50192"/>
    </source>
</evidence>
<keyword evidence="10" id="KW-1185">Reference proteome</keyword>
<proteinExistence type="inferred from homology"/>
<dbReference type="Proteomes" id="UP001628179">
    <property type="component" value="Unassembled WGS sequence"/>
</dbReference>
<dbReference type="CDD" id="cd15849">
    <property type="entry name" value="SNARE_Sso1"/>
    <property type="match status" value="1"/>
</dbReference>
<feature type="region of interest" description="Disordered" evidence="6">
    <location>
        <begin position="1"/>
        <end position="83"/>
    </location>
</feature>
<evidence type="ECO:0000256" key="4">
    <source>
        <dbReference type="ARBA" id="ARBA00022989"/>
    </source>
</evidence>
<dbReference type="EMBL" id="BAAFSV010000002">
    <property type="protein sequence ID" value="GAB1315098.1"/>
    <property type="molecule type" value="Genomic_DNA"/>
</dbReference>
<dbReference type="Gene3D" id="1.20.58.70">
    <property type="match status" value="1"/>
</dbReference>
<accession>A0ABQ0GBI5</accession>
<keyword evidence="4 7" id="KW-1133">Transmembrane helix</keyword>
<name>A0ABQ0GBI5_9PEZI</name>
<dbReference type="PANTHER" id="PTHR19957">
    <property type="entry name" value="SYNTAXIN"/>
    <property type="match status" value="1"/>
</dbReference>
<comment type="subcellular location">
    <subcellularLocation>
        <location evidence="1">Membrane</location>
        <topology evidence="1">Single-pass type IV membrane protein</topology>
    </subcellularLocation>
</comment>
<dbReference type="PROSITE" id="PS50192">
    <property type="entry name" value="T_SNARE"/>
    <property type="match status" value="1"/>
</dbReference>
<gene>
    <name evidence="9" type="ORF">MFIFM68171_05308</name>
</gene>
<evidence type="ECO:0000256" key="1">
    <source>
        <dbReference type="ARBA" id="ARBA00004211"/>
    </source>
</evidence>